<evidence type="ECO:0000313" key="3">
    <source>
        <dbReference type="EMBL" id="KAL0385520.1"/>
    </source>
</evidence>
<dbReference type="Pfam" id="PF10551">
    <property type="entry name" value="MULE"/>
    <property type="match status" value="1"/>
</dbReference>
<sequence length="441" mass="49586">MSMLTQDLPSLPVVTEAMGGFGLDENYSGSSSYATPSNYAGPSDNAGPSSYVGQSNYAGPSSNAGTSAYNEEDDDPEGDSLLYNESSDSEPDEVEEEDQMPANHGNDDEVSIDIMMDVLEIPADSIDVPTGNWGHFYDSNTGELALGMVFKSKDHLKASVQDFSVRHARREYRVVESNPKLWKVCCKWDVETGCNWMLRGIFKSNMRLFKITRYAGPHTCLMNEVSVDHGNLGKSMIATHLMGMVREDPTFAIKNVRQTIKDKFGFEIPYHKAWQALKAAREQILWYMGKFSSKVAQTMYTGVSLLSKCYKCRRNPPVHEVKHKLLVAVTLDANNQVLPLAFALVDEETLASWTWFLQMLARHFLPNEDDRVCLISDRHPGLINAINYVPAFKFPRGVHRFCLRHVCSNFNNKYKNVQLKDLCWRAGSESSARKFDRIGGD</sequence>
<feature type="compositionally biased region" description="Acidic residues" evidence="1">
    <location>
        <begin position="87"/>
        <end position="99"/>
    </location>
</feature>
<gene>
    <name evidence="3" type="ORF">Sradi_2946300</name>
</gene>
<feature type="region of interest" description="Disordered" evidence="1">
    <location>
        <begin position="20"/>
        <end position="108"/>
    </location>
</feature>
<reference evidence="3" key="1">
    <citation type="submission" date="2020-06" db="EMBL/GenBank/DDBJ databases">
        <authorList>
            <person name="Li T."/>
            <person name="Hu X."/>
            <person name="Zhang T."/>
            <person name="Song X."/>
            <person name="Zhang H."/>
            <person name="Dai N."/>
            <person name="Sheng W."/>
            <person name="Hou X."/>
            <person name="Wei L."/>
        </authorList>
    </citation>
    <scope>NUCLEOTIDE SEQUENCE</scope>
    <source>
        <strain evidence="3">G02</strain>
        <tissue evidence="3">Leaf</tissue>
    </source>
</reference>
<proteinExistence type="predicted"/>
<dbReference type="AlphaFoldDB" id="A0AAW2RYT9"/>
<evidence type="ECO:0000259" key="2">
    <source>
        <dbReference type="Pfam" id="PF10551"/>
    </source>
</evidence>
<dbReference type="EMBL" id="JACGWJ010000012">
    <property type="protein sequence ID" value="KAL0385520.1"/>
    <property type="molecule type" value="Genomic_DNA"/>
</dbReference>
<comment type="caution">
    <text evidence="3">The sequence shown here is derived from an EMBL/GenBank/DDBJ whole genome shotgun (WGS) entry which is preliminary data.</text>
</comment>
<name>A0AAW2RYT9_SESRA</name>
<accession>A0AAW2RYT9</accession>
<feature type="domain" description="MULE transposase" evidence="2">
    <location>
        <begin position="321"/>
        <end position="409"/>
    </location>
</feature>
<dbReference type="PANTHER" id="PTHR31973:SF195">
    <property type="entry name" value="MUDR FAMILY TRANSPOSASE"/>
    <property type="match status" value="1"/>
</dbReference>
<feature type="compositionally biased region" description="Polar residues" evidence="1">
    <location>
        <begin position="27"/>
        <end position="69"/>
    </location>
</feature>
<dbReference type="PANTHER" id="PTHR31973">
    <property type="entry name" value="POLYPROTEIN, PUTATIVE-RELATED"/>
    <property type="match status" value="1"/>
</dbReference>
<dbReference type="InterPro" id="IPR018289">
    <property type="entry name" value="MULE_transposase_dom"/>
</dbReference>
<protein>
    <recommendedName>
        <fullName evidence="2">MULE transposase domain-containing protein</fullName>
    </recommendedName>
</protein>
<evidence type="ECO:0000256" key="1">
    <source>
        <dbReference type="SAM" id="MobiDB-lite"/>
    </source>
</evidence>
<organism evidence="3">
    <name type="scientific">Sesamum radiatum</name>
    <name type="common">Black benniseed</name>
    <dbReference type="NCBI Taxonomy" id="300843"/>
    <lineage>
        <taxon>Eukaryota</taxon>
        <taxon>Viridiplantae</taxon>
        <taxon>Streptophyta</taxon>
        <taxon>Embryophyta</taxon>
        <taxon>Tracheophyta</taxon>
        <taxon>Spermatophyta</taxon>
        <taxon>Magnoliopsida</taxon>
        <taxon>eudicotyledons</taxon>
        <taxon>Gunneridae</taxon>
        <taxon>Pentapetalae</taxon>
        <taxon>asterids</taxon>
        <taxon>lamiids</taxon>
        <taxon>Lamiales</taxon>
        <taxon>Pedaliaceae</taxon>
        <taxon>Sesamum</taxon>
    </lineage>
</organism>
<reference evidence="3" key="2">
    <citation type="journal article" date="2024" name="Plant">
        <title>Genomic evolution and insights into agronomic trait innovations of Sesamum species.</title>
        <authorList>
            <person name="Miao H."/>
            <person name="Wang L."/>
            <person name="Qu L."/>
            <person name="Liu H."/>
            <person name="Sun Y."/>
            <person name="Le M."/>
            <person name="Wang Q."/>
            <person name="Wei S."/>
            <person name="Zheng Y."/>
            <person name="Lin W."/>
            <person name="Duan Y."/>
            <person name="Cao H."/>
            <person name="Xiong S."/>
            <person name="Wang X."/>
            <person name="Wei L."/>
            <person name="Li C."/>
            <person name="Ma Q."/>
            <person name="Ju M."/>
            <person name="Zhao R."/>
            <person name="Li G."/>
            <person name="Mu C."/>
            <person name="Tian Q."/>
            <person name="Mei H."/>
            <person name="Zhang T."/>
            <person name="Gao T."/>
            <person name="Zhang H."/>
        </authorList>
    </citation>
    <scope>NUCLEOTIDE SEQUENCE</scope>
    <source>
        <strain evidence="3">G02</strain>
    </source>
</reference>